<name>A0ABQ8URA0_9EUKA</name>
<evidence type="ECO:0000313" key="2">
    <source>
        <dbReference type="EMBL" id="KAJ4461667.1"/>
    </source>
</evidence>
<proteinExistence type="predicted"/>
<dbReference type="InterPro" id="IPR057208">
    <property type="entry name" value="DUF7886"/>
</dbReference>
<evidence type="ECO:0000259" key="1">
    <source>
        <dbReference type="Pfam" id="PF25377"/>
    </source>
</evidence>
<dbReference type="Proteomes" id="UP001141327">
    <property type="component" value="Unassembled WGS sequence"/>
</dbReference>
<organism evidence="2 3">
    <name type="scientific">Paratrimastix pyriformis</name>
    <dbReference type="NCBI Taxonomy" id="342808"/>
    <lineage>
        <taxon>Eukaryota</taxon>
        <taxon>Metamonada</taxon>
        <taxon>Preaxostyla</taxon>
        <taxon>Paratrimastigidae</taxon>
        <taxon>Paratrimastix</taxon>
    </lineage>
</organism>
<reference evidence="2" key="1">
    <citation type="journal article" date="2022" name="bioRxiv">
        <title>Genomics of Preaxostyla Flagellates Illuminates Evolutionary Transitions and the Path Towards Mitochondrial Loss.</title>
        <authorList>
            <person name="Novak L.V.F."/>
            <person name="Treitli S.C."/>
            <person name="Pyrih J."/>
            <person name="Halakuc P."/>
            <person name="Pipaliya S.V."/>
            <person name="Vacek V."/>
            <person name="Brzon O."/>
            <person name="Soukal P."/>
            <person name="Eme L."/>
            <person name="Dacks J.B."/>
            <person name="Karnkowska A."/>
            <person name="Elias M."/>
            <person name="Hampl V."/>
        </authorList>
    </citation>
    <scope>NUCLEOTIDE SEQUENCE</scope>
    <source>
        <strain evidence="2">RCP-MX</strain>
    </source>
</reference>
<dbReference type="PANTHER" id="PTHR47915">
    <property type="entry name" value="SI:DKEY-19B23.7"/>
    <property type="match status" value="1"/>
</dbReference>
<protein>
    <recommendedName>
        <fullName evidence="1">DUF7886 domain-containing protein</fullName>
    </recommendedName>
</protein>
<comment type="caution">
    <text evidence="2">The sequence shown here is derived from an EMBL/GenBank/DDBJ whole genome shotgun (WGS) entry which is preliminary data.</text>
</comment>
<accession>A0ABQ8URA0</accession>
<feature type="domain" description="DUF7886" evidence="1">
    <location>
        <begin position="48"/>
        <end position="110"/>
    </location>
</feature>
<keyword evidence="3" id="KW-1185">Reference proteome</keyword>
<gene>
    <name evidence="2" type="ORF">PAPYR_1788</name>
</gene>
<evidence type="ECO:0000313" key="3">
    <source>
        <dbReference type="Proteomes" id="UP001141327"/>
    </source>
</evidence>
<dbReference type="PANTHER" id="PTHR47915:SF1">
    <property type="entry name" value="SI:DKEY-19B23.7"/>
    <property type="match status" value="1"/>
</dbReference>
<dbReference type="EMBL" id="JAPMOS010000006">
    <property type="protein sequence ID" value="KAJ4461667.1"/>
    <property type="molecule type" value="Genomic_DNA"/>
</dbReference>
<sequence>MDILAKDMIRIGCLQGLKYFSFYLRGREELVVTITPPPQTPTSPPPRSVSYLVTAYLRCKNPYVYPFPDGDKRSPTDAERPYKLTTTSKWKERPVRLFLILDEIFRLTCAWSRTSGPSESAPSTENEGFMATESDNVVNPFAVDRDFFLRNPYEFSASLTSRSESSATSLLVPMTSQTPEFDTSVVNAYRSGCSGRYHLFGVKARRFPSSA</sequence>
<dbReference type="Pfam" id="PF25377">
    <property type="entry name" value="DUF7886"/>
    <property type="match status" value="1"/>
</dbReference>